<organism evidence="2 3">
    <name type="scientific">Batillaria attramentaria</name>
    <dbReference type="NCBI Taxonomy" id="370345"/>
    <lineage>
        <taxon>Eukaryota</taxon>
        <taxon>Metazoa</taxon>
        <taxon>Spiralia</taxon>
        <taxon>Lophotrochozoa</taxon>
        <taxon>Mollusca</taxon>
        <taxon>Gastropoda</taxon>
        <taxon>Caenogastropoda</taxon>
        <taxon>Sorbeoconcha</taxon>
        <taxon>Cerithioidea</taxon>
        <taxon>Batillariidae</taxon>
        <taxon>Batillaria</taxon>
    </lineage>
</organism>
<gene>
    <name evidence="2" type="ORF">BaRGS_00004173</name>
</gene>
<keyword evidence="3" id="KW-1185">Reference proteome</keyword>
<evidence type="ECO:0000313" key="2">
    <source>
        <dbReference type="EMBL" id="KAK7504687.1"/>
    </source>
</evidence>
<dbReference type="Proteomes" id="UP001519460">
    <property type="component" value="Unassembled WGS sequence"/>
</dbReference>
<proteinExistence type="predicted"/>
<feature type="region of interest" description="Disordered" evidence="1">
    <location>
        <begin position="62"/>
        <end position="92"/>
    </location>
</feature>
<name>A0ABD0M0D5_9CAEN</name>
<reference evidence="2 3" key="1">
    <citation type="journal article" date="2023" name="Sci. Data">
        <title>Genome assembly of the Korean intertidal mud-creeper Batillaria attramentaria.</title>
        <authorList>
            <person name="Patra A.K."/>
            <person name="Ho P.T."/>
            <person name="Jun S."/>
            <person name="Lee S.J."/>
            <person name="Kim Y."/>
            <person name="Won Y.J."/>
        </authorList>
    </citation>
    <scope>NUCLEOTIDE SEQUENCE [LARGE SCALE GENOMIC DNA]</scope>
    <source>
        <strain evidence="2">Wonlab-2016</strain>
    </source>
</reference>
<dbReference type="AlphaFoldDB" id="A0ABD0M0D5"/>
<dbReference type="EMBL" id="JACVVK020000014">
    <property type="protein sequence ID" value="KAK7504687.1"/>
    <property type="molecule type" value="Genomic_DNA"/>
</dbReference>
<evidence type="ECO:0000313" key="3">
    <source>
        <dbReference type="Proteomes" id="UP001519460"/>
    </source>
</evidence>
<comment type="caution">
    <text evidence="2">The sequence shown here is derived from an EMBL/GenBank/DDBJ whole genome shotgun (WGS) entry which is preliminary data.</text>
</comment>
<evidence type="ECO:0000256" key="1">
    <source>
        <dbReference type="SAM" id="MobiDB-lite"/>
    </source>
</evidence>
<sequence length="92" mass="9740">MRQHSPDRQPMTIIQMKSALHADHTSSPSATYRRIRTQHVDRGGSVLDQAAPAVFISPPVSASRAPRIDPGGAIMAGIRPSPPSACQGGCAR</sequence>
<accession>A0ABD0M0D5</accession>
<protein>
    <submittedName>
        <fullName evidence="2">Uncharacterized protein</fullName>
    </submittedName>
</protein>